<evidence type="ECO:0000313" key="3">
    <source>
        <dbReference type="Proteomes" id="UP000008366"/>
    </source>
</evidence>
<comment type="caution">
    <text evidence="2">The sequence shown here is derived from an EMBL/GenBank/DDBJ whole genome shotgun (WGS) entry which is preliminary data.</text>
</comment>
<feature type="region of interest" description="Disordered" evidence="1">
    <location>
        <begin position="57"/>
        <end position="95"/>
    </location>
</feature>
<evidence type="ECO:0000256" key="1">
    <source>
        <dbReference type="SAM" id="MobiDB-lite"/>
    </source>
</evidence>
<feature type="compositionally biased region" description="Acidic residues" evidence="1">
    <location>
        <begin position="7"/>
        <end position="18"/>
    </location>
</feature>
<dbReference type="RefSeq" id="WP_006593467.1">
    <property type="nucleotide sequence ID" value="NZ_BAHD01000052.1"/>
</dbReference>
<name>K6WCE3_9MICO</name>
<keyword evidence="3" id="KW-1185">Reference proteome</keyword>
<evidence type="ECO:0000313" key="2">
    <source>
        <dbReference type="EMBL" id="GAB96935.1"/>
    </source>
</evidence>
<dbReference type="Proteomes" id="UP000008366">
    <property type="component" value="Unassembled WGS sequence"/>
</dbReference>
<protein>
    <submittedName>
        <fullName evidence="2">Uncharacterized protein</fullName>
    </submittedName>
</protein>
<dbReference type="EMBL" id="BAHD01000052">
    <property type="protein sequence ID" value="GAB96935.1"/>
    <property type="molecule type" value="Genomic_DNA"/>
</dbReference>
<accession>K6WCE3</accession>
<feature type="region of interest" description="Disordered" evidence="1">
    <location>
        <begin position="1"/>
        <end position="43"/>
    </location>
</feature>
<sequence>MSSASLEADDGDVPDDEAAGGHFEANSPPSQESGPSRLEEERRLLIEALTGAFGAYVPTAKTGGDQAAEGQSEAHGTAGSTRAGADFDGPDAARTAGAQAQVGCGQCGCKAPRACTVCPICRTAAGALDPALLERVADAAQLVAEGLRAAARKVAAMDERDRS</sequence>
<dbReference type="AlphaFoldDB" id="K6WCE3"/>
<reference evidence="2 3" key="1">
    <citation type="submission" date="2012-08" db="EMBL/GenBank/DDBJ databases">
        <title>Whole genome shotgun sequence of Kineosphaera limosa NBRC 100340.</title>
        <authorList>
            <person name="Yoshida I."/>
            <person name="Isaki S."/>
            <person name="Hosoyama A."/>
            <person name="Tsuchikane K."/>
            <person name="Katsumata H."/>
            <person name="Ando Y."/>
            <person name="Ohji S."/>
            <person name="Hamada M."/>
            <person name="Tamura T."/>
            <person name="Yamazoe A."/>
            <person name="Yamazaki S."/>
            <person name="Fujita N."/>
        </authorList>
    </citation>
    <scope>NUCLEOTIDE SEQUENCE [LARGE SCALE GENOMIC DNA]</scope>
    <source>
        <strain evidence="2 3">NBRC 100340</strain>
    </source>
</reference>
<proteinExistence type="predicted"/>
<gene>
    <name evidence="2" type="ORF">KILIM_052_00330</name>
</gene>
<organism evidence="2 3">
    <name type="scientific">Kineosphaera limosa NBRC 100340</name>
    <dbReference type="NCBI Taxonomy" id="1184609"/>
    <lineage>
        <taxon>Bacteria</taxon>
        <taxon>Bacillati</taxon>
        <taxon>Actinomycetota</taxon>
        <taxon>Actinomycetes</taxon>
        <taxon>Micrococcales</taxon>
        <taxon>Dermatophilaceae</taxon>
        <taxon>Kineosphaera</taxon>
    </lineage>
</organism>
<dbReference type="STRING" id="1184609.KILIM_052_00330"/>